<dbReference type="AlphaFoldDB" id="A0A6V8NYK7"/>
<proteinExistence type="predicted"/>
<reference evidence="1 2" key="1">
    <citation type="journal article" date="2020" name="Front. Microbiol.">
        <title>Single-cell genomics of novel Actinobacteria with the Wood-Ljungdahl pathway discovered in a serpentinizing system.</title>
        <authorList>
            <person name="Merino N."/>
            <person name="Kawai M."/>
            <person name="Boyd E.S."/>
            <person name="Colman D.R."/>
            <person name="McGlynn S.E."/>
            <person name="Nealson K.H."/>
            <person name="Kurokawa K."/>
            <person name="Hongoh Y."/>
        </authorList>
    </citation>
    <scope>NUCLEOTIDE SEQUENCE [LARGE SCALE GENOMIC DNA]</scope>
    <source>
        <strain evidence="1 2">S09_30</strain>
    </source>
</reference>
<name>A0A6V8NYK7_9ACTN</name>
<dbReference type="Proteomes" id="UP000585609">
    <property type="component" value="Unassembled WGS sequence"/>
</dbReference>
<sequence>MVSMILRAPHRLAFILVREAASNDYHSIYAPFRFGAWLTFASAPAKVVNAHTLAEATEGERLCPLL</sequence>
<protein>
    <submittedName>
        <fullName evidence="1">Uncharacterized protein</fullName>
    </submittedName>
</protein>
<comment type="caution">
    <text evidence="1">The sequence shown here is derived from an EMBL/GenBank/DDBJ whole genome shotgun (WGS) entry which is preliminary data.</text>
</comment>
<evidence type="ECO:0000313" key="1">
    <source>
        <dbReference type="EMBL" id="GFP24504.1"/>
    </source>
</evidence>
<accession>A0A6V8NYK7</accession>
<organism evidence="1 2">
    <name type="scientific">Candidatus Hakubella thermalkaliphila</name>
    <dbReference type="NCBI Taxonomy" id="2754717"/>
    <lineage>
        <taxon>Bacteria</taxon>
        <taxon>Bacillati</taxon>
        <taxon>Actinomycetota</taxon>
        <taxon>Actinomycetota incertae sedis</taxon>
        <taxon>Candidatus Hakubellales</taxon>
        <taxon>Candidatus Hakubellaceae</taxon>
        <taxon>Candidatus Hakubella</taxon>
    </lineage>
</organism>
<evidence type="ECO:0000313" key="2">
    <source>
        <dbReference type="Proteomes" id="UP000585609"/>
    </source>
</evidence>
<dbReference type="EMBL" id="BLRW01000616">
    <property type="protein sequence ID" value="GFP24504.1"/>
    <property type="molecule type" value="Genomic_DNA"/>
</dbReference>
<gene>
    <name evidence="1" type="ORF">HKBW3S09_01971</name>
</gene>